<protein>
    <recommendedName>
        <fullName evidence="1">Glycoside hydrolase 123-like N-terminal domain-containing protein</fullName>
    </recommendedName>
</protein>
<dbReference type="AlphaFoldDB" id="A0A4R6GNS3"/>
<organism evidence="2 3">
    <name type="scientific">Sunxiuqinia elliptica</name>
    <dbReference type="NCBI Taxonomy" id="655355"/>
    <lineage>
        <taxon>Bacteria</taxon>
        <taxon>Pseudomonadati</taxon>
        <taxon>Bacteroidota</taxon>
        <taxon>Bacteroidia</taxon>
        <taxon>Marinilabiliales</taxon>
        <taxon>Prolixibacteraceae</taxon>
        <taxon>Sunxiuqinia</taxon>
    </lineage>
</organism>
<gene>
    <name evidence="2" type="ORF">DET52_11117</name>
</gene>
<accession>A0A4R6GNS3</accession>
<evidence type="ECO:0000313" key="3">
    <source>
        <dbReference type="Proteomes" id="UP000294848"/>
    </source>
</evidence>
<dbReference type="Proteomes" id="UP000294848">
    <property type="component" value="Unassembled WGS sequence"/>
</dbReference>
<proteinExistence type="predicted"/>
<comment type="caution">
    <text evidence="2">The sequence shown here is derived from an EMBL/GenBank/DDBJ whole genome shotgun (WGS) entry which is preliminary data.</text>
</comment>
<evidence type="ECO:0000313" key="2">
    <source>
        <dbReference type="EMBL" id="TDN96647.1"/>
    </source>
</evidence>
<feature type="domain" description="Glycoside hydrolase 123-like N-terminal" evidence="1">
    <location>
        <begin position="36"/>
        <end position="985"/>
    </location>
</feature>
<name>A0A4R6GNS3_9BACT</name>
<evidence type="ECO:0000259" key="1">
    <source>
        <dbReference type="Pfam" id="PF19543"/>
    </source>
</evidence>
<dbReference type="RefSeq" id="WP_133466601.1">
    <property type="nucleotide sequence ID" value="NZ_SNWI01000011.1"/>
</dbReference>
<dbReference type="Pfam" id="PF19543">
    <property type="entry name" value="GH123_N"/>
    <property type="match status" value="1"/>
</dbReference>
<dbReference type="EMBL" id="SNWI01000011">
    <property type="protein sequence ID" value="TDN96647.1"/>
    <property type="molecule type" value="Genomic_DNA"/>
</dbReference>
<dbReference type="InterPro" id="IPR045711">
    <property type="entry name" value="GH123-like_N"/>
</dbReference>
<reference evidence="2 3" key="1">
    <citation type="submission" date="2019-03" db="EMBL/GenBank/DDBJ databases">
        <title>Freshwater and sediment microbial communities from various areas in North America, analyzing microbe dynamics in response to fracking.</title>
        <authorList>
            <person name="Lamendella R."/>
        </authorList>
    </citation>
    <scope>NUCLEOTIDE SEQUENCE [LARGE SCALE GENOMIC DNA]</scope>
    <source>
        <strain evidence="2 3">114D</strain>
    </source>
</reference>
<dbReference type="OrthoDB" id="601823at2"/>
<sequence length="988" mass="112707">MKLKILIWSVYGALLILLLTRCQSETNSLYSVPDTSWEESLGNHRAVLQVEESAEAALIDIDWRRHDRDPAEKRFIIIHESGDTIQNIHRIAVDNERCKLAFGPLKKPGKYFFYYLPYLVQENYGFYNKGYLKPETKPAADWEHKLDVAKLLKAKLAGFQSRTAFDSFYPMEVIALKSEKDSILNRYPQDFLIFPEDRSFPIRMLDEIPKKWIESGPSTVFKGEALKNEYYAFQLGVFAARKDLQDLKIEFSGLQNDDYKIAADKLTCFNTGGIGPYGDLFVKRVDLAQGKVQPLWIGVDISKDISAGTYTGTASVWAENTEKQTVQLSLKIGNEVLADRGDSEAWRHSRLRWLNSTLGIDDEPTNGYKPISFIGESTYGFTGKTMTIADNGFPGSFKVKETEVLNRPISFVVETPKGQEQFSEPQNIQLVKNAPGKMIGAWESYSDNLKISGVGTIEADGYINYKLSVEALKPVDAKDIRLEIPFKKEIAEYMMGMDLPGGVVPKKHSAKWNGPHDSFWIGNTHAGLWCELRGSSYSGPLLNLYRPDYPASWYNHDQGGFRIESTPSEVKALVYSGKRSLEKGEKLTFEWSMLLTPVKDIDYKSQFANRYYHNGGQPVPSDEDLESGVKIVNLHHANNYNPHINYPFVAVDSMKWFVDRMHEKGQKVKIYYTIRELTNYTTELWALRSLGDEILGDGRGGGYPWLREHLVSNYRPQWYQWFPDKSADASIVNAPGDSRWYNYYIEGLAWLVRHVDIDGLYLDDVSYDRRTVKRIRKVLDREKPGCLIDLHSNTGFSKGPATQYTEYFPYMDKLWFGESFMYSDMEPANWLVEVSGIPFGLMGDMLHGGGNRWLGMVYGMTVRHPWVTEGVTCDPRPVWKVWDEFGIEQSQMVGFWEKEPVVLTNNSQVKATAYIRDGKTLIALGNWSDKTEKVKLNLDWDRIGFSSANARLIAPEIADFQPSAQFAITDKIPIESKKGWLFIIEEGK</sequence>